<dbReference type="AlphaFoldDB" id="A0A445BGB0"/>
<sequence>MGAYNATYQYSMLPVPSQEFWEKLDTLPILSPRYKKPIGRPSLKRDKRNDGPTEIPDPHRTKRKYGTIICKYCLQPGQNKRSCKKRKEAMASGSGAPQEHVNAGDEDPDVLAEMYWEKTLEATNAEAAAAGTSEGSGLAAPQAAIETQPNPPPNPTIIKKPAKRRSVKRPPPTVPPSTRPPSTNPPTTNSETTPMVTPQTMKGASVGTTTRFMQFMPTPGATIRDRGTTVRGRGISSGPSNVVSSGSSNSTPKS</sequence>
<feature type="compositionally biased region" description="Low complexity" evidence="1">
    <location>
        <begin position="127"/>
        <end position="140"/>
    </location>
</feature>
<proteinExistence type="predicted"/>
<organism evidence="2 3">
    <name type="scientific">Arachis hypogaea</name>
    <name type="common">Peanut</name>
    <dbReference type="NCBI Taxonomy" id="3818"/>
    <lineage>
        <taxon>Eukaryota</taxon>
        <taxon>Viridiplantae</taxon>
        <taxon>Streptophyta</taxon>
        <taxon>Embryophyta</taxon>
        <taxon>Tracheophyta</taxon>
        <taxon>Spermatophyta</taxon>
        <taxon>Magnoliopsida</taxon>
        <taxon>eudicotyledons</taxon>
        <taxon>Gunneridae</taxon>
        <taxon>Pentapetalae</taxon>
        <taxon>rosids</taxon>
        <taxon>fabids</taxon>
        <taxon>Fabales</taxon>
        <taxon>Fabaceae</taxon>
        <taxon>Papilionoideae</taxon>
        <taxon>50 kb inversion clade</taxon>
        <taxon>dalbergioids sensu lato</taxon>
        <taxon>Dalbergieae</taxon>
        <taxon>Pterocarpus clade</taxon>
        <taxon>Arachis</taxon>
    </lineage>
</organism>
<comment type="caution">
    <text evidence="2">The sequence shown here is derived from an EMBL/GenBank/DDBJ whole genome shotgun (WGS) entry which is preliminary data.</text>
</comment>
<dbReference type="EMBL" id="SDMP01000009">
    <property type="protein sequence ID" value="RYR37696.1"/>
    <property type="molecule type" value="Genomic_DNA"/>
</dbReference>
<feature type="compositionally biased region" description="Basic and acidic residues" evidence="1">
    <location>
        <begin position="43"/>
        <end position="59"/>
    </location>
</feature>
<name>A0A445BGB0_ARAHY</name>
<gene>
    <name evidence="2" type="ORF">Ahy_A09g042571</name>
</gene>
<feature type="region of interest" description="Disordered" evidence="1">
    <location>
        <begin position="34"/>
        <end position="62"/>
    </location>
</feature>
<feature type="region of interest" description="Disordered" evidence="1">
    <location>
        <begin position="127"/>
        <end position="254"/>
    </location>
</feature>
<feature type="compositionally biased region" description="Low complexity" evidence="1">
    <location>
        <begin position="185"/>
        <end position="194"/>
    </location>
</feature>
<evidence type="ECO:0000313" key="2">
    <source>
        <dbReference type="EMBL" id="RYR37696.1"/>
    </source>
</evidence>
<dbReference type="Proteomes" id="UP000289738">
    <property type="component" value="Chromosome A09"/>
</dbReference>
<feature type="compositionally biased region" description="Low complexity" evidence="1">
    <location>
        <begin position="236"/>
        <end position="254"/>
    </location>
</feature>
<feature type="compositionally biased region" description="Polar residues" evidence="1">
    <location>
        <begin position="195"/>
        <end position="212"/>
    </location>
</feature>
<keyword evidence="3" id="KW-1185">Reference proteome</keyword>
<evidence type="ECO:0000256" key="1">
    <source>
        <dbReference type="SAM" id="MobiDB-lite"/>
    </source>
</evidence>
<feature type="region of interest" description="Disordered" evidence="1">
    <location>
        <begin position="78"/>
        <end position="105"/>
    </location>
</feature>
<feature type="compositionally biased region" description="Pro residues" evidence="1">
    <location>
        <begin position="169"/>
        <end position="184"/>
    </location>
</feature>
<accession>A0A445BGB0</accession>
<reference evidence="2 3" key="1">
    <citation type="submission" date="2019-01" db="EMBL/GenBank/DDBJ databases">
        <title>Sequencing of cultivated peanut Arachis hypogaea provides insights into genome evolution and oil improvement.</title>
        <authorList>
            <person name="Chen X."/>
        </authorList>
    </citation>
    <scope>NUCLEOTIDE SEQUENCE [LARGE SCALE GENOMIC DNA]</scope>
    <source>
        <strain evidence="3">cv. Fuhuasheng</strain>
        <tissue evidence="2">Leaves</tissue>
    </source>
</reference>
<evidence type="ECO:0000313" key="3">
    <source>
        <dbReference type="Proteomes" id="UP000289738"/>
    </source>
</evidence>
<protein>
    <submittedName>
        <fullName evidence="2">Uncharacterized protein</fullName>
    </submittedName>
</protein>